<evidence type="ECO:0000256" key="1">
    <source>
        <dbReference type="SAM" id="MobiDB-lite"/>
    </source>
</evidence>
<dbReference type="EMBL" id="LK052945">
    <property type="protein sequence ID" value="CDR44936.1"/>
    <property type="molecule type" value="Genomic_DNA"/>
</dbReference>
<gene>
    <name evidence="2" type="ORF">RHTO0S_10e03400g</name>
</gene>
<dbReference type="AlphaFoldDB" id="A0A061B4Q8"/>
<evidence type="ECO:0000313" key="2">
    <source>
        <dbReference type="EMBL" id="CDR44936.1"/>
    </source>
</evidence>
<sequence>MQLWDCARPKERRGRFTRFISWMRRRTDKEKVTHEAVSRCDAVDVVPVSPNFPTPVNDGPATAAGNCRRTASSR</sequence>
<name>A0A061B4Q8_RHOTO</name>
<accession>A0A061B4Q8</accession>
<feature type="region of interest" description="Disordered" evidence="1">
    <location>
        <begin position="50"/>
        <end position="74"/>
    </location>
</feature>
<reference evidence="2" key="1">
    <citation type="journal article" date="2014" name="Genome Announc.">
        <title>Draft genome sequence of Rhodosporidium toruloides CECT1137, an oleaginous yeast of biotechnological interest.</title>
        <authorList>
            <person name="Morin N."/>
            <person name="Calcas X."/>
            <person name="Devillers H."/>
            <person name="Durrens P."/>
            <person name="Sherman D.J."/>
            <person name="Nicaud J.-M."/>
            <person name="Neuveglise C."/>
        </authorList>
    </citation>
    <scope>NUCLEOTIDE SEQUENCE</scope>
    <source>
        <strain evidence="2">CECT1137</strain>
    </source>
</reference>
<protein>
    <submittedName>
        <fullName evidence="2">RHTO0S10e03400g2_1</fullName>
    </submittedName>
</protein>
<organism evidence="2">
    <name type="scientific">Rhodotorula toruloides</name>
    <name type="common">Yeast</name>
    <name type="synonym">Rhodosporidium toruloides</name>
    <dbReference type="NCBI Taxonomy" id="5286"/>
    <lineage>
        <taxon>Eukaryota</taxon>
        <taxon>Fungi</taxon>
        <taxon>Dikarya</taxon>
        <taxon>Basidiomycota</taxon>
        <taxon>Pucciniomycotina</taxon>
        <taxon>Microbotryomycetes</taxon>
        <taxon>Sporidiobolales</taxon>
        <taxon>Sporidiobolaceae</taxon>
        <taxon>Rhodotorula</taxon>
    </lineage>
</organism>
<proteinExistence type="predicted"/>